<dbReference type="AlphaFoldDB" id="A0A8S1LCX7"/>
<proteinExistence type="predicted"/>
<keyword evidence="1" id="KW-0812">Transmembrane</keyword>
<evidence type="ECO:0000313" key="2">
    <source>
        <dbReference type="EMBL" id="CAD8063858.1"/>
    </source>
</evidence>
<gene>
    <name evidence="2" type="ORF">PSON_ATCC_30995.1.T0180202</name>
    <name evidence="3" type="ORF">PSON_ATCC_30995.1.T0180204</name>
</gene>
<name>A0A8S1LCX7_9CILI</name>
<comment type="caution">
    <text evidence="3">The sequence shown here is derived from an EMBL/GenBank/DDBJ whole genome shotgun (WGS) entry which is preliminary data.</text>
</comment>
<evidence type="ECO:0000256" key="1">
    <source>
        <dbReference type="SAM" id="Phobius"/>
    </source>
</evidence>
<sequence>MFSTLYFLLIIPMLILIGICKVCFFKKQGNRRDQFGSLQERMKKKIVFGYAELMQTMSQEDLQILQQTYENTIKNAQSIEIQGGKVQRQQKSSKKVIFIDDLDQQSTEQSNLI</sequence>
<organism evidence="3 4">
    <name type="scientific">Paramecium sonneborni</name>
    <dbReference type="NCBI Taxonomy" id="65129"/>
    <lineage>
        <taxon>Eukaryota</taxon>
        <taxon>Sar</taxon>
        <taxon>Alveolata</taxon>
        <taxon>Ciliophora</taxon>
        <taxon>Intramacronucleata</taxon>
        <taxon>Oligohymenophorea</taxon>
        <taxon>Peniculida</taxon>
        <taxon>Parameciidae</taxon>
        <taxon>Paramecium</taxon>
    </lineage>
</organism>
<keyword evidence="1" id="KW-0472">Membrane</keyword>
<evidence type="ECO:0000313" key="4">
    <source>
        <dbReference type="Proteomes" id="UP000692954"/>
    </source>
</evidence>
<keyword evidence="4" id="KW-1185">Reference proteome</keyword>
<dbReference type="EMBL" id="CAJJDN010000018">
    <property type="protein sequence ID" value="CAD8063862.1"/>
    <property type="molecule type" value="Genomic_DNA"/>
</dbReference>
<evidence type="ECO:0000313" key="3">
    <source>
        <dbReference type="EMBL" id="CAD8063862.1"/>
    </source>
</evidence>
<reference evidence="3" key="1">
    <citation type="submission" date="2021-01" db="EMBL/GenBank/DDBJ databases">
        <authorList>
            <consortium name="Genoscope - CEA"/>
            <person name="William W."/>
        </authorList>
    </citation>
    <scope>NUCLEOTIDE SEQUENCE</scope>
</reference>
<dbReference type="Proteomes" id="UP000692954">
    <property type="component" value="Unassembled WGS sequence"/>
</dbReference>
<keyword evidence="1" id="KW-1133">Transmembrane helix</keyword>
<protein>
    <submittedName>
        <fullName evidence="3">Uncharacterized protein</fullName>
    </submittedName>
</protein>
<accession>A0A8S1LCX7</accession>
<feature type="transmembrane region" description="Helical" evidence="1">
    <location>
        <begin position="6"/>
        <end position="25"/>
    </location>
</feature>
<dbReference type="EMBL" id="CAJJDN010000018">
    <property type="protein sequence ID" value="CAD8063858.1"/>
    <property type="molecule type" value="Genomic_DNA"/>
</dbReference>